<reference evidence="1 2" key="1">
    <citation type="submission" date="2016-12" db="EMBL/GenBank/DDBJ databases">
        <title>Complete genome sequence of Thauera chlorobenzoica, a Betaproteobacterium degrading haloaromatics anaerobically to CO2 and halides.</title>
        <authorList>
            <person name="Goris T."/>
            <person name="Mergelsberg M."/>
            <person name="Boll M."/>
        </authorList>
    </citation>
    <scope>NUCLEOTIDE SEQUENCE [LARGE SCALE GENOMIC DNA]</scope>
    <source>
        <strain evidence="1 2">3CB1</strain>
    </source>
</reference>
<dbReference type="Proteomes" id="UP000185739">
    <property type="component" value="Chromosome"/>
</dbReference>
<proteinExistence type="predicted"/>
<evidence type="ECO:0000313" key="1">
    <source>
        <dbReference type="EMBL" id="APR03454.1"/>
    </source>
</evidence>
<dbReference type="EMBL" id="CP018839">
    <property type="protein sequence ID" value="APR03454.1"/>
    <property type="molecule type" value="Genomic_DNA"/>
</dbReference>
<name>A0A1H5XLB5_9RHOO</name>
<dbReference type="STRING" id="96773.Tchl_0589"/>
<dbReference type="AlphaFoldDB" id="A0A1H5XLB5"/>
<keyword evidence="2" id="KW-1185">Reference proteome</keyword>
<organism evidence="1 2">
    <name type="scientific">Thauera chlorobenzoica</name>
    <dbReference type="NCBI Taxonomy" id="96773"/>
    <lineage>
        <taxon>Bacteria</taxon>
        <taxon>Pseudomonadati</taxon>
        <taxon>Pseudomonadota</taxon>
        <taxon>Betaproteobacteria</taxon>
        <taxon>Rhodocyclales</taxon>
        <taxon>Zoogloeaceae</taxon>
        <taxon>Thauera</taxon>
    </lineage>
</organism>
<sequence>MTDPRFPAFYAEVPRLRVRDPLAEFLGAAEGGILEYGYADAVKLAGHSCPTVASTYALAHHALTRLYPDGLPVRGGVRVEFAHQVDEGVTGVVAAVAGLLTGAAQDGGFKGIGGRFVRRNLQAFGLERPLTMRFVRVDSGAALDAGAELSKVAPDPQMPLLLQRCVHGQADAGEARRFGELWQQRVARILLEHWDDPEVFHLRPA</sequence>
<protein>
    <submittedName>
        <fullName evidence="1">Uncharacterized protein</fullName>
    </submittedName>
</protein>
<dbReference type="KEGG" id="tcl:Tchl_0589"/>
<dbReference type="OrthoDB" id="259311at2"/>
<gene>
    <name evidence="1" type="ORF">Tchl_0589</name>
</gene>
<evidence type="ECO:0000313" key="2">
    <source>
        <dbReference type="Proteomes" id="UP000185739"/>
    </source>
</evidence>
<dbReference type="RefSeq" id="WP_075147071.1">
    <property type="nucleotide sequence ID" value="NZ_CP018839.1"/>
</dbReference>
<accession>A0A1H5XLB5</accession>